<protein>
    <submittedName>
        <fullName evidence="2">DUF1127 domain-containing protein</fullName>
    </submittedName>
    <submittedName>
        <fullName evidence="3">Uncharacterized protein YjiS (DUF1127 family)</fullName>
    </submittedName>
</protein>
<reference evidence="2 4" key="1">
    <citation type="journal article" date="2014" name="Int. J. Syst. Evol. Microbiol.">
        <title>Bradyrhizobium ottawaense sp. nov., a symbiotic nitrogen fixing bacterium from root nodules of soybeans in Canada.</title>
        <authorList>
            <person name="Yu X."/>
            <person name="Cloutier S."/>
            <person name="Tambong J.T."/>
            <person name="Bromfield E.S."/>
        </authorList>
    </citation>
    <scope>NUCLEOTIDE SEQUENCE [LARGE SCALE GENOMIC DNA]</scope>
    <source>
        <strain evidence="2 4">OO99</strain>
    </source>
</reference>
<dbReference type="InterPro" id="IPR009506">
    <property type="entry name" value="YjiS-like"/>
</dbReference>
<keyword evidence="5" id="KW-1185">Reference proteome</keyword>
<reference evidence="2 4" key="2">
    <citation type="journal article" date="2017" name="Syst. Appl. Microbiol.">
        <title>Soybeans inoculated with root zone soils of Canadian native legumes harbour diverse and novel Bradyrhizobium spp. that possess agricultural potential.</title>
        <authorList>
            <person name="Bromfield E.S.P."/>
            <person name="Cloutier S."/>
            <person name="Tambong J.T."/>
            <person name="Tran Thi T.V."/>
        </authorList>
    </citation>
    <scope>NUCLEOTIDE SEQUENCE [LARGE SCALE GENOMIC DNA]</scope>
    <source>
        <strain evidence="2 4">OO99</strain>
    </source>
</reference>
<evidence type="ECO:0000313" key="2">
    <source>
        <dbReference type="EMBL" id="AWL97826.1"/>
    </source>
</evidence>
<dbReference type="KEGG" id="bot:CIT37_00085"/>
<reference evidence="3 5" key="4">
    <citation type="submission" date="2024-07" db="EMBL/GenBank/DDBJ databases">
        <title>Genomic Encyclopedia of Type Strains, Phase V (KMG-V): Genome sequencing to study the core and pangenomes of soil and plant-associated prokaryotes.</title>
        <authorList>
            <person name="Whitman W."/>
        </authorList>
    </citation>
    <scope>NUCLEOTIDE SEQUENCE [LARGE SCALE GENOMIC DNA]</scope>
    <source>
        <strain evidence="3 5">USDA 152</strain>
    </source>
</reference>
<organism evidence="2 4">
    <name type="scientific">Bradyrhizobium ottawaense</name>
    <dbReference type="NCBI Taxonomy" id="931866"/>
    <lineage>
        <taxon>Bacteria</taxon>
        <taxon>Pseudomonadati</taxon>
        <taxon>Pseudomonadota</taxon>
        <taxon>Alphaproteobacteria</taxon>
        <taxon>Hyphomicrobiales</taxon>
        <taxon>Nitrobacteraceae</taxon>
        <taxon>Bradyrhizobium</taxon>
    </lineage>
</organism>
<dbReference type="EMBL" id="JBGBZJ010000003">
    <property type="protein sequence ID" value="MEY9455858.1"/>
    <property type="molecule type" value="Genomic_DNA"/>
</dbReference>
<dbReference type="EMBL" id="CP029425">
    <property type="protein sequence ID" value="AWL97826.1"/>
    <property type="molecule type" value="Genomic_DNA"/>
</dbReference>
<evidence type="ECO:0000313" key="3">
    <source>
        <dbReference type="EMBL" id="MEY9455858.1"/>
    </source>
</evidence>
<accession>A0A2U8PJB3</accession>
<dbReference type="RefSeq" id="WP_080670146.1">
    <property type="nucleotide sequence ID" value="NZ_AP021854.1"/>
</dbReference>
<dbReference type="GeneID" id="92969092"/>
<evidence type="ECO:0000313" key="5">
    <source>
        <dbReference type="Proteomes" id="UP001565369"/>
    </source>
</evidence>
<dbReference type="Proteomes" id="UP001565369">
    <property type="component" value="Unassembled WGS sequence"/>
</dbReference>
<sequence length="55" mass="6638">MVVRAWRALVETVRIRRERSRARDQLAAMSERELLDCGMTRAEIAYELHKPRRRK</sequence>
<feature type="domain" description="YjiS-like" evidence="1">
    <location>
        <begin position="9"/>
        <end position="44"/>
    </location>
</feature>
<proteinExistence type="predicted"/>
<evidence type="ECO:0000313" key="4">
    <source>
        <dbReference type="Proteomes" id="UP000215703"/>
    </source>
</evidence>
<evidence type="ECO:0000259" key="1">
    <source>
        <dbReference type="Pfam" id="PF06568"/>
    </source>
</evidence>
<name>A0A2U8PJB3_9BRAD</name>
<gene>
    <name evidence="3" type="ORF">ABIG07_004806</name>
    <name evidence="2" type="ORF">CIT37_00085</name>
</gene>
<dbReference type="AlphaFoldDB" id="A0A2U8PJB3"/>
<reference evidence="2" key="3">
    <citation type="journal article" date="2018" name="Microbiol. Resour. Announc.">
        <title>Complete Genome Sequence of Bradyrhizobium ottawaense OO99(T), an Efficient Nitrogen-Fixing Symbiont of Soybean.</title>
        <authorList>
            <person name="Nguyen H.D.T."/>
            <person name="Cloutier S."/>
            <person name="Bromfield E.S.P."/>
        </authorList>
    </citation>
    <scope>NUCLEOTIDE SEQUENCE</scope>
    <source>
        <strain evidence="2">OO99</strain>
    </source>
</reference>
<dbReference type="Pfam" id="PF06568">
    <property type="entry name" value="YjiS-like"/>
    <property type="match status" value="1"/>
</dbReference>
<dbReference type="OrthoDB" id="8253109at2"/>
<dbReference type="Proteomes" id="UP000215703">
    <property type="component" value="Chromosome"/>
</dbReference>